<dbReference type="Proteomes" id="UP000297643">
    <property type="component" value="Unassembled WGS sequence"/>
</dbReference>
<dbReference type="AlphaFoldDB" id="A0A4R8WIC5"/>
<evidence type="ECO:0000256" key="1">
    <source>
        <dbReference type="SAM" id="Phobius"/>
    </source>
</evidence>
<reference evidence="3 4" key="1">
    <citation type="submission" date="2019-03" db="EMBL/GenBank/DDBJ databases">
        <title>Genomics of glacier-inhabiting Cryobacterium strains.</title>
        <authorList>
            <person name="Liu Q."/>
            <person name="Xin Y.-H."/>
        </authorList>
    </citation>
    <scope>NUCLEOTIDE SEQUENCE [LARGE SCALE GENOMIC DNA]</scope>
    <source>
        <strain evidence="3 4">RHLT2-21</strain>
    </source>
</reference>
<evidence type="ECO:0000259" key="2">
    <source>
        <dbReference type="Pfam" id="PF01882"/>
    </source>
</evidence>
<evidence type="ECO:0000313" key="3">
    <source>
        <dbReference type="EMBL" id="TFC07962.1"/>
    </source>
</evidence>
<dbReference type="EMBL" id="SOFM01000003">
    <property type="protein sequence ID" value="TFC07962.1"/>
    <property type="molecule type" value="Genomic_DNA"/>
</dbReference>
<sequence length="433" mass="46868">MSRVAEKAPRRVTQAEQALGGIRRALGDALRHARRLTGQLLARGWAFIRPVTDVVGPVGWLVLAAAAGAFVLAGTFGWSEFTYLATTLLAAFLIAVGFVFGRATYAVELQLNPHRVVAGERALGQMAVTNTGEKGLLPARMELPVGNGLAEFVIPGLAAAARHEELFAVPTHRRAVIVAGPAVSVRGDQLGLLRRTVRWTDPVELFVHPVTTRLQASAAGLVRDLEGEITKKITNNDISFHALRAYVPGDALRNVHWRTSARTGQLMVRQFEETRRSQLTIVHSSESAGYSSDEEFELGVSVTASLALQVIRDDTRVSVVTEGRLLKTATPVALLDDSCRIDPVSGRYPTLRDFARDATRRLPDPSVVMIIAGSQVDLAEFRAVQTLFGQDAKTVAFRIDEGATPRVSAVSGLTVVTVGHLTDLPALLRRVNR</sequence>
<keyword evidence="4" id="KW-1185">Reference proteome</keyword>
<accession>A0A4R8WIC5</accession>
<name>A0A4R8WIC5_9MICO</name>
<organism evidence="3 4">
    <name type="scientific">Cryobacterium mannosilyticum</name>
    <dbReference type="NCBI Taxonomy" id="1259190"/>
    <lineage>
        <taxon>Bacteria</taxon>
        <taxon>Bacillati</taxon>
        <taxon>Actinomycetota</taxon>
        <taxon>Actinomycetes</taxon>
        <taxon>Micrococcales</taxon>
        <taxon>Microbacteriaceae</taxon>
        <taxon>Cryobacterium</taxon>
    </lineage>
</organism>
<dbReference type="PANTHER" id="PTHR34351">
    <property type="entry name" value="SLR1927 PROTEIN-RELATED"/>
    <property type="match status" value="1"/>
</dbReference>
<feature type="transmembrane region" description="Helical" evidence="1">
    <location>
        <begin position="84"/>
        <end position="105"/>
    </location>
</feature>
<feature type="transmembrane region" description="Helical" evidence="1">
    <location>
        <begin position="58"/>
        <end position="78"/>
    </location>
</feature>
<proteinExistence type="predicted"/>
<keyword evidence="1" id="KW-0472">Membrane</keyword>
<evidence type="ECO:0000313" key="4">
    <source>
        <dbReference type="Proteomes" id="UP000297643"/>
    </source>
</evidence>
<dbReference type="PANTHER" id="PTHR34351:SF1">
    <property type="entry name" value="SLR1927 PROTEIN"/>
    <property type="match status" value="1"/>
</dbReference>
<comment type="caution">
    <text evidence="3">The sequence shown here is derived from an EMBL/GenBank/DDBJ whole genome shotgun (WGS) entry which is preliminary data.</text>
</comment>
<feature type="domain" description="DUF58" evidence="2">
    <location>
        <begin position="243"/>
        <end position="331"/>
    </location>
</feature>
<dbReference type="RefSeq" id="WP_134505906.1">
    <property type="nucleotide sequence ID" value="NZ_SOFM01000003.1"/>
</dbReference>
<dbReference type="Pfam" id="PF01882">
    <property type="entry name" value="DUF58"/>
    <property type="match status" value="1"/>
</dbReference>
<keyword evidence="1" id="KW-1133">Transmembrane helix</keyword>
<dbReference type="InterPro" id="IPR002881">
    <property type="entry name" value="DUF58"/>
</dbReference>
<protein>
    <submittedName>
        <fullName evidence="3">DUF58 domain-containing protein</fullName>
    </submittedName>
</protein>
<keyword evidence="1" id="KW-0812">Transmembrane</keyword>
<gene>
    <name evidence="3" type="ORF">E3O32_00420</name>
</gene>